<evidence type="ECO:0000256" key="2">
    <source>
        <dbReference type="ARBA" id="ARBA00022840"/>
    </source>
</evidence>
<evidence type="ECO:0000259" key="3">
    <source>
        <dbReference type="SMART" id="SM00764"/>
    </source>
</evidence>
<evidence type="ECO:0000313" key="4">
    <source>
        <dbReference type="EMBL" id="MEQ2510769.1"/>
    </source>
</evidence>
<dbReference type="Gene3D" id="3.40.630.30">
    <property type="match status" value="1"/>
</dbReference>
<organism evidence="4 5">
    <name type="scientific">Faecousia intestinalis</name>
    <dbReference type="NCBI Taxonomy" id="3133167"/>
    <lineage>
        <taxon>Bacteria</taxon>
        <taxon>Bacillati</taxon>
        <taxon>Bacillota</taxon>
        <taxon>Clostridia</taxon>
        <taxon>Eubacteriales</taxon>
        <taxon>Oscillospiraceae</taxon>
        <taxon>Faecousia</taxon>
    </lineage>
</organism>
<dbReference type="InterPro" id="IPR016181">
    <property type="entry name" value="Acyl_CoA_acyltransferase"/>
</dbReference>
<accession>A0ABV1G5S4</accession>
<keyword evidence="5" id="KW-1185">Reference proteome</keyword>
<evidence type="ECO:0000313" key="5">
    <source>
        <dbReference type="Proteomes" id="UP001491552"/>
    </source>
</evidence>
<name>A0ABV1G5S4_9FIRM</name>
<dbReference type="GO" id="GO:0016874">
    <property type="term" value="F:ligase activity"/>
    <property type="evidence" value="ECO:0007669"/>
    <property type="project" value="UniProtKB-KW"/>
</dbReference>
<sequence length="330" mass="34881">MPDLLLCTAVPPGLQAAHARLLTGAGLRLEEAGECTALLLADDGALLACGTRSGKVLRQIAVSPEAEGGGACAEVVSALLQDATAHGVPHPFLFTAPGKSGLFRSLGFTPLAQTPDMLMMEHGRGGLRRFLSGIAVGPERPVGCIVCHANPFTLGHRHLIAYAAARCAQVLVFVLSDTDSLFPPELRLRLVREGTADLPNVRAYPGGDYLISPATFPAYFLKDQARAPEAKCDLDLTLFGSAIAPALHITERFVGQEPTCAVTAQYNRRMQAILPAYGIHVTEIPRLNAISATTVRARLQEGDLAAVRALVPKTTYEACRSLFGAGAPCP</sequence>
<dbReference type="SMART" id="SM00764">
    <property type="entry name" value="Citrate_ly_lig"/>
    <property type="match status" value="1"/>
</dbReference>
<dbReference type="InterPro" id="IPR014729">
    <property type="entry name" value="Rossmann-like_a/b/a_fold"/>
</dbReference>
<dbReference type="InterPro" id="IPR013166">
    <property type="entry name" value="Citrate_lyase_ligase_C"/>
</dbReference>
<dbReference type="SUPFAM" id="SSF52374">
    <property type="entry name" value="Nucleotidylyl transferase"/>
    <property type="match status" value="1"/>
</dbReference>
<dbReference type="Proteomes" id="UP001491552">
    <property type="component" value="Unassembled WGS sequence"/>
</dbReference>
<dbReference type="PANTHER" id="PTHR40599:SF1">
    <property type="entry name" value="[CITRATE [PRO-3S]-LYASE] LIGASE"/>
    <property type="match status" value="1"/>
</dbReference>
<proteinExistence type="predicted"/>
<comment type="caution">
    <text evidence="4">The sequence shown here is derived from an EMBL/GenBank/DDBJ whole genome shotgun (WGS) entry which is preliminary data.</text>
</comment>
<protein>
    <submittedName>
        <fullName evidence="4">[citrate (Pro-3S)-lyase] ligase</fullName>
    </submittedName>
</protein>
<dbReference type="SUPFAM" id="SSF55729">
    <property type="entry name" value="Acyl-CoA N-acyltransferases (Nat)"/>
    <property type="match status" value="1"/>
</dbReference>
<reference evidence="4 5" key="1">
    <citation type="submission" date="2024-03" db="EMBL/GenBank/DDBJ databases">
        <title>Human intestinal bacterial collection.</title>
        <authorList>
            <person name="Pauvert C."/>
            <person name="Hitch T.C.A."/>
            <person name="Clavel T."/>
        </authorList>
    </citation>
    <scope>NUCLEOTIDE SEQUENCE [LARGE SCALE GENOMIC DNA]</scope>
    <source>
        <strain evidence="4 5">CLA-AA-H192</strain>
    </source>
</reference>
<dbReference type="EMBL" id="JBBMFF010000187">
    <property type="protein sequence ID" value="MEQ2510769.1"/>
    <property type="molecule type" value="Genomic_DNA"/>
</dbReference>
<feature type="domain" description="Citrate lyase ligase C-terminal" evidence="3">
    <location>
        <begin position="142"/>
        <end position="319"/>
    </location>
</feature>
<evidence type="ECO:0000256" key="1">
    <source>
        <dbReference type="ARBA" id="ARBA00022741"/>
    </source>
</evidence>
<dbReference type="RefSeq" id="WP_349135451.1">
    <property type="nucleotide sequence ID" value="NZ_JBBMFF010000187.1"/>
</dbReference>
<keyword evidence="2" id="KW-0067">ATP-binding</keyword>
<dbReference type="InterPro" id="IPR005216">
    <property type="entry name" value="Citrate_lyase_ligase"/>
</dbReference>
<dbReference type="Pfam" id="PF08218">
    <property type="entry name" value="Citrate_ly_lig"/>
    <property type="match status" value="1"/>
</dbReference>
<keyword evidence="4" id="KW-0436">Ligase</keyword>
<dbReference type="PANTHER" id="PTHR40599">
    <property type="entry name" value="[CITRATE [PRO-3S]-LYASE] LIGASE"/>
    <property type="match status" value="1"/>
</dbReference>
<keyword evidence="1" id="KW-0547">Nucleotide-binding</keyword>
<gene>
    <name evidence="4" type="ORF">WMO66_05830</name>
</gene>
<dbReference type="Gene3D" id="3.40.50.620">
    <property type="entry name" value="HUPs"/>
    <property type="match status" value="1"/>
</dbReference>